<evidence type="ECO:0000256" key="5">
    <source>
        <dbReference type="ARBA" id="ARBA00022679"/>
    </source>
</evidence>
<keyword evidence="10" id="KW-0238">DNA-binding</keyword>
<feature type="region of interest" description="Disordered" evidence="13">
    <location>
        <begin position="1"/>
        <end position="26"/>
    </location>
</feature>
<dbReference type="Pfam" id="PF11799">
    <property type="entry name" value="IMS_C"/>
    <property type="match status" value="1"/>
</dbReference>
<evidence type="ECO:0000256" key="12">
    <source>
        <dbReference type="ARBA" id="ARBA00023242"/>
    </source>
</evidence>
<dbReference type="Proteomes" id="UP000035642">
    <property type="component" value="Unassembled WGS sequence"/>
</dbReference>
<dbReference type="InterPro" id="IPR001126">
    <property type="entry name" value="UmuC"/>
</dbReference>
<dbReference type="Gene3D" id="3.30.70.270">
    <property type="match status" value="1"/>
</dbReference>
<evidence type="ECO:0000256" key="3">
    <source>
        <dbReference type="ARBA" id="ARBA00020399"/>
    </source>
</evidence>
<evidence type="ECO:0000256" key="13">
    <source>
        <dbReference type="SAM" id="MobiDB-lite"/>
    </source>
</evidence>
<sequence length="620" mass="70121">DNEGVHSNESADLFDSDENSRDVTDVNGIEQSTCFATKVEERDTFLTEIVPNMGGFPPECEASFWDDEMNLNEVKSGTGFPENDNSDGCQLEYPKPSIAVELRKKSPAEEKPSESSSAFQRDIEMQNRLNVSLSRMREDGSTGIRSFLYVRHPLRFLMLPTNFPSLKNQYMQLKKDKLRYQVSKTRRDEKLVKPEWIIDWLVIAAGKLLKVDEYLLLPTQKKGPITAALRKKINSEEAVREPRILDARDPNFLEEYYARPTTRTIFHIDLDCFFVSVALRNRPDLVDKPVAVTHSKGVSRGFSELASVNYAARKCGLKNGMIVRDAIKLCPNLVCMPYLFDEYRIIAKTIYTVVARYTLDIKAVSCDEIDAQAFAEHLRAAIRQKTGCPASVGIGKNVLIARLATRHAKPDGVRFVLPSQTEFFIANEKIYKMCRGEVDEKDFVSSNIRKSISCDINYGIRFTKKSEVCHFLHVIGQELEKKLKQAKMVTSSVSLKLMIRSPDAPIETEKYLGHGKCDVLSKSSSLDHPTGCSQIITTIVLKLFANMAPVISDIRDDKKVAPTPQTREELPKAFSTQPPSFFGERNMAKVKEELIKYLNNGKFLHVIRSVLGTNSQLFFL</sequence>
<dbReference type="InterPro" id="IPR043128">
    <property type="entry name" value="Rev_trsase/Diguanyl_cyclase"/>
</dbReference>
<dbReference type="SUPFAM" id="SSF100879">
    <property type="entry name" value="Lesion bypass DNA polymerase (Y-family), little finger domain"/>
    <property type="match status" value="1"/>
</dbReference>
<proteinExistence type="inferred from homology"/>
<dbReference type="InterPro" id="IPR043502">
    <property type="entry name" value="DNA/RNA_pol_sf"/>
</dbReference>
<dbReference type="GO" id="GO:0003684">
    <property type="term" value="F:damaged DNA binding"/>
    <property type="evidence" value="ECO:0007669"/>
    <property type="project" value="InterPro"/>
</dbReference>
<evidence type="ECO:0000256" key="9">
    <source>
        <dbReference type="ARBA" id="ARBA00022842"/>
    </source>
</evidence>
<dbReference type="GO" id="GO:0003887">
    <property type="term" value="F:DNA-directed DNA polymerase activity"/>
    <property type="evidence" value="ECO:0007669"/>
    <property type="project" value="TreeGrafter"/>
</dbReference>
<dbReference type="SUPFAM" id="SSF56672">
    <property type="entry name" value="DNA/RNA polymerases"/>
    <property type="match status" value="1"/>
</dbReference>
<dbReference type="PANTHER" id="PTHR45990">
    <property type="entry name" value="DNA REPAIR PROTEIN REV1"/>
    <property type="match status" value="1"/>
</dbReference>
<dbReference type="STRING" id="6313.A0A158PA06"/>
<dbReference type="GO" id="GO:0005634">
    <property type="term" value="C:nucleus"/>
    <property type="evidence" value="ECO:0007669"/>
    <property type="project" value="UniProtKB-SubCell"/>
</dbReference>
<dbReference type="PROSITE" id="PS50173">
    <property type="entry name" value="UMUC"/>
    <property type="match status" value="1"/>
</dbReference>
<reference evidence="15" key="1">
    <citation type="submission" date="2012-09" db="EMBL/GenBank/DDBJ databases">
        <authorList>
            <person name="Martin A.A."/>
        </authorList>
    </citation>
    <scope>NUCLEOTIDE SEQUENCE</scope>
</reference>
<accession>A0A158PA06</accession>
<dbReference type="AlphaFoldDB" id="A0A158PA06"/>
<keyword evidence="6" id="KW-0548">Nucleotidyltransferase</keyword>
<dbReference type="GO" id="GO:0017125">
    <property type="term" value="F:deoxycytidyl transferase activity"/>
    <property type="evidence" value="ECO:0007669"/>
    <property type="project" value="TreeGrafter"/>
</dbReference>
<keyword evidence="9" id="KW-0460">Magnesium</keyword>
<organism evidence="15 16">
    <name type="scientific">Angiostrongylus cantonensis</name>
    <name type="common">Rat lungworm</name>
    <dbReference type="NCBI Taxonomy" id="6313"/>
    <lineage>
        <taxon>Eukaryota</taxon>
        <taxon>Metazoa</taxon>
        <taxon>Ecdysozoa</taxon>
        <taxon>Nematoda</taxon>
        <taxon>Chromadorea</taxon>
        <taxon>Rhabditida</taxon>
        <taxon>Rhabditina</taxon>
        <taxon>Rhabditomorpha</taxon>
        <taxon>Strongyloidea</taxon>
        <taxon>Metastrongylidae</taxon>
        <taxon>Angiostrongylus</taxon>
    </lineage>
</organism>
<dbReference type="FunFam" id="3.30.1490.100:FF:000001">
    <property type="entry name" value="DNA repair protein REV1"/>
    <property type="match status" value="1"/>
</dbReference>
<dbReference type="Gene3D" id="3.40.1170.60">
    <property type="match status" value="1"/>
</dbReference>
<evidence type="ECO:0000313" key="16">
    <source>
        <dbReference type="WBParaSite" id="ACAC_0000885501-mRNA-1"/>
    </source>
</evidence>
<evidence type="ECO:0000256" key="11">
    <source>
        <dbReference type="ARBA" id="ARBA00023204"/>
    </source>
</evidence>
<reference evidence="16" key="2">
    <citation type="submission" date="2016-04" db="UniProtKB">
        <authorList>
            <consortium name="WormBaseParasite"/>
        </authorList>
    </citation>
    <scope>IDENTIFICATION</scope>
</reference>
<keyword evidence="4" id="KW-0237">DNA synthesis</keyword>
<keyword evidence="11" id="KW-0234">DNA repair</keyword>
<dbReference type="Pfam" id="PF00817">
    <property type="entry name" value="IMS"/>
    <property type="match status" value="1"/>
</dbReference>
<comment type="subcellular location">
    <subcellularLocation>
        <location evidence="1">Nucleus</location>
    </subcellularLocation>
</comment>
<keyword evidence="7" id="KW-0479">Metal-binding</keyword>
<feature type="domain" description="UmuC" evidence="14">
    <location>
        <begin position="265"/>
        <end position="412"/>
    </location>
</feature>
<evidence type="ECO:0000259" key="14">
    <source>
        <dbReference type="PROSITE" id="PS50173"/>
    </source>
</evidence>
<dbReference type="Gene3D" id="3.30.1490.100">
    <property type="entry name" value="DNA polymerase, Y-family, little finger domain"/>
    <property type="match status" value="1"/>
</dbReference>
<comment type="similarity">
    <text evidence="2">Belongs to the DNA polymerase type-Y family.</text>
</comment>
<evidence type="ECO:0000256" key="4">
    <source>
        <dbReference type="ARBA" id="ARBA00022634"/>
    </source>
</evidence>
<dbReference type="InterPro" id="IPR017961">
    <property type="entry name" value="DNA_pol_Y-fam_little_finger"/>
</dbReference>
<evidence type="ECO:0000256" key="1">
    <source>
        <dbReference type="ARBA" id="ARBA00004123"/>
    </source>
</evidence>
<dbReference type="WBParaSite" id="ACAC_0000885501-mRNA-1">
    <property type="protein sequence ID" value="ACAC_0000885501-mRNA-1"/>
    <property type="gene ID" value="ACAC_0000885501"/>
</dbReference>
<evidence type="ECO:0000256" key="6">
    <source>
        <dbReference type="ARBA" id="ARBA00022695"/>
    </source>
</evidence>
<keyword evidence="8" id="KW-0227">DNA damage</keyword>
<evidence type="ECO:0000256" key="10">
    <source>
        <dbReference type="ARBA" id="ARBA00023125"/>
    </source>
</evidence>
<name>A0A158PA06_ANGCA</name>
<dbReference type="GO" id="GO:0070987">
    <property type="term" value="P:error-free translesion synthesis"/>
    <property type="evidence" value="ECO:0007669"/>
    <property type="project" value="TreeGrafter"/>
</dbReference>
<keyword evidence="15" id="KW-1185">Reference proteome</keyword>
<evidence type="ECO:0000256" key="8">
    <source>
        <dbReference type="ARBA" id="ARBA00022763"/>
    </source>
</evidence>
<dbReference type="GO" id="GO:0042276">
    <property type="term" value="P:error-prone translesion synthesis"/>
    <property type="evidence" value="ECO:0007669"/>
    <property type="project" value="TreeGrafter"/>
</dbReference>
<dbReference type="GO" id="GO:0046872">
    <property type="term" value="F:metal ion binding"/>
    <property type="evidence" value="ECO:0007669"/>
    <property type="project" value="UniProtKB-KW"/>
</dbReference>
<evidence type="ECO:0000256" key="7">
    <source>
        <dbReference type="ARBA" id="ARBA00022723"/>
    </source>
</evidence>
<protein>
    <recommendedName>
        <fullName evidence="3">DNA repair protein REV1</fullName>
    </recommendedName>
</protein>
<dbReference type="GO" id="GO:0006281">
    <property type="term" value="P:DNA repair"/>
    <property type="evidence" value="ECO:0007669"/>
    <property type="project" value="UniProtKB-KW"/>
</dbReference>
<evidence type="ECO:0000313" key="15">
    <source>
        <dbReference type="Proteomes" id="UP000035642"/>
    </source>
</evidence>
<keyword evidence="5" id="KW-0808">Transferase</keyword>
<dbReference type="PANTHER" id="PTHR45990:SF1">
    <property type="entry name" value="DNA REPAIR PROTEIN REV1"/>
    <property type="match status" value="1"/>
</dbReference>
<keyword evidence="12" id="KW-0539">Nucleus</keyword>
<dbReference type="InterPro" id="IPR036775">
    <property type="entry name" value="DNA_pol_Y-fam_lit_finger_sf"/>
</dbReference>
<evidence type="ECO:0000256" key="2">
    <source>
        <dbReference type="ARBA" id="ARBA00010945"/>
    </source>
</evidence>